<feature type="transmembrane region" description="Helical" evidence="2">
    <location>
        <begin position="171"/>
        <end position="191"/>
    </location>
</feature>
<gene>
    <name evidence="3" type="ORF">V5E97_34535</name>
</gene>
<accession>A0AAU7CFF8</accession>
<keyword evidence="2" id="KW-0812">Transmembrane</keyword>
<feature type="transmembrane region" description="Helical" evidence="2">
    <location>
        <begin position="12"/>
        <end position="34"/>
    </location>
</feature>
<protein>
    <submittedName>
        <fullName evidence="3">Protein tyrosine phosphatase</fullName>
    </submittedName>
</protein>
<feature type="transmembrane region" description="Helical" evidence="2">
    <location>
        <begin position="241"/>
        <end position="261"/>
    </location>
</feature>
<dbReference type="AlphaFoldDB" id="A0AAU7CFF8"/>
<reference evidence="3" key="1">
    <citation type="submission" date="2024-05" db="EMBL/GenBank/DDBJ databases">
        <title>Planctomycetes of the genus Singulisphaera possess chitinolytic capabilities.</title>
        <authorList>
            <person name="Ivanova A."/>
        </authorList>
    </citation>
    <scope>NUCLEOTIDE SEQUENCE</scope>
    <source>
        <strain evidence="3">Ch08T</strain>
    </source>
</reference>
<proteinExistence type="predicted"/>
<evidence type="ECO:0000256" key="1">
    <source>
        <dbReference type="SAM" id="MobiDB-lite"/>
    </source>
</evidence>
<feature type="transmembrane region" description="Helical" evidence="2">
    <location>
        <begin position="72"/>
        <end position="90"/>
    </location>
</feature>
<name>A0AAU7CFF8_9BACT</name>
<dbReference type="InterPro" id="IPR029021">
    <property type="entry name" value="Prot-tyrosine_phosphatase-like"/>
</dbReference>
<dbReference type="InterPro" id="IPR004861">
    <property type="entry name" value="Siw14-like"/>
</dbReference>
<keyword evidence="2" id="KW-0472">Membrane</keyword>
<feature type="compositionally biased region" description="Polar residues" evidence="1">
    <location>
        <begin position="471"/>
        <end position="484"/>
    </location>
</feature>
<dbReference type="Gene3D" id="3.90.190.10">
    <property type="entry name" value="Protein tyrosine phosphatase superfamily"/>
    <property type="match status" value="1"/>
</dbReference>
<evidence type="ECO:0000256" key="2">
    <source>
        <dbReference type="SAM" id="Phobius"/>
    </source>
</evidence>
<sequence>MSESTTPVTRSFRATLWPWLVLAFAALIAVWHAVDFPDDLDVEFPRVQRPTFSRRPPPAYRLAEPGDTLDRAAIYLSAAAVVLSVSGILLTRKRTGLWTAGLALSGAALWHASTPGPTFDGWHGMGWREIFDPLAPPVLRISLAIAAIALTLIVVVTVLRKRSEWGSLVARARLAGNLGLLVTATVLVLLRQFEIPGVEPVGYWPRWSFVLGLLAFDLALLKAIPKPPAPAPSRIRVATSLGLSSLAWFALVVGGISLTWYHRPLSRLRTVVPGKIYISAMPTKRGLEVAQARHHFKTIINLFPEDTPQRSPILPDELQFAKEHGIQYVGSPSDEESSSRFLDQTLALAQDPNAWPILVHCHGCMDRTPAWMGIYRFIVQGRPLDEILSEIEQHRGYRPKASVTLLYNRVLPPRAPERYAADPTAKVLKESAKGTPDPALQPAGARRRRANPEAVPRVSRRVGPQAHVPNLTPSRRSLEYQKTPSDPLIHEPASLS</sequence>
<feature type="transmembrane region" description="Helical" evidence="2">
    <location>
        <begin position="134"/>
        <end position="159"/>
    </location>
</feature>
<keyword evidence="2" id="KW-1133">Transmembrane helix</keyword>
<feature type="transmembrane region" description="Helical" evidence="2">
    <location>
        <begin position="97"/>
        <end position="114"/>
    </location>
</feature>
<dbReference type="EMBL" id="CP155447">
    <property type="protein sequence ID" value="XBH03391.1"/>
    <property type="molecule type" value="Genomic_DNA"/>
</dbReference>
<dbReference type="RefSeq" id="WP_406696123.1">
    <property type="nucleotide sequence ID" value="NZ_CP155447.1"/>
</dbReference>
<organism evidence="3">
    <name type="scientific">Singulisphaera sp. Ch08</name>
    <dbReference type="NCBI Taxonomy" id="3120278"/>
    <lineage>
        <taxon>Bacteria</taxon>
        <taxon>Pseudomonadati</taxon>
        <taxon>Planctomycetota</taxon>
        <taxon>Planctomycetia</taxon>
        <taxon>Isosphaerales</taxon>
        <taxon>Isosphaeraceae</taxon>
        <taxon>Singulisphaera</taxon>
    </lineage>
</organism>
<evidence type="ECO:0000313" key="3">
    <source>
        <dbReference type="EMBL" id="XBH03391.1"/>
    </source>
</evidence>
<feature type="transmembrane region" description="Helical" evidence="2">
    <location>
        <begin position="203"/>
        <end position="221"/>
    </location>
</feature>
<dbReference type="SUPFAM" id="SSF52799">
    <property type="entry name" value="(Phosphotyrosine protein) phosphatases II"/>
    <property type="match status" value="1"/>
</dbReference>
<feature type="region of interest" description="Disordered" evidence="1">
    <location>
        <begin position="427"/>
        <end position="496"/>
    </location>
</feature>
<dbReference type="Pfam" id="PF03162">
    <property type="entry name" value="Y_phosphatase2"/>
    <property type="match status" value="1"/>
</dbReference>